<proteinExistence type="predicted"/>
<evidence type="ECO:0000313" key="2">
    <source>
        <dbReference type="Proteomes" id="UP001314681"/>
    </source>
</evidence>
<reference evidence="1 2" key="1">
    <citation type="submission" date="2021-06" db="EMBL/GenBank/DDBJ databases">
        <title>Description of novel taxa of the family Lachnospiraceae.</title>
        <authorList>
            <person name="Chaplin A.V."/>
            <person name="Sokolova S.R."/>
            <person name="Pikina A.P."/>
            <person name="Korzhanova M."/>
            <person name="Belova V."/>
            <person name="Korostin D."/>
            <person name="Efimov B.A."/>
        </authorList>
    </citation>
    <scope>NUCLEOTIDE SEQUENCE [LARGE SCALE GENOMIC DNA]</scope>
    <source>
        <strain evidence="1 2">ASD4241</strain>
    </source>
</reference>
<comment type="caution">
    <text evidence="1">The sequence shown here is derived from an EMBL/GenBank/DDBJ whole genome shotgun (WGS) entry which is preliminary data.</text>
</comment>
<keyword evidence="2" id="KW-1185">Reference proteome</keyword>
<sequence length="283" mass="33020">MSNQIRTNQDVMNMEMLKEGISHRIHEFLVTKSEDGNPEDLKNKMTEDFKIMLRMALRECGGGNTQAKNLIREFIRKILLDDYQIRSDAIDNLILFHDPADLTVLDRFEILLYQYRLKFGTDGLEKLLCRCNPRHHDHQGKEMFDIAAQDINALFFRESEQPDYLDKLGILTQRIFEESLGCGCVDLLWDMRLSVLMAGAAPGESKISVWVEIEDRTFRLSFLQMEAEELEKICRRIIKSMKDESGRLKKELPDHTSVTVKGPPTTEDWMFFIHRPDNFLSEK</sequence>
<evidence type="ECO:0000313" key="1">
    <source>
        <dbReference type="EMBL" id="MBU9728799.1"/>
    </source>
</evidence>
<dbReference type="Proteomes" id="UP001314681">
    <property type="component" value="Unassembled WGS sequence"/>
</dbReference>
<name>A0ABS6KE81_9FIRM</name>
<dbReference type="EMBL" id="JAHQCX010000024">
    <property type="protein sequence ID" value="MBU9728799.1"/>
    <property type="molecule type" value="Genomic_DNA"/>
</dbReference>
<organism evidence="1 2">
    <name type="scientific">Diplocloster modestus</name>
    <dbReference type="NCBI Taxonomy" id="2850322"/>
    <lineage>
        <taxon>Bacteria</taxon>
        <taxon>Bacillati</taxon>
        <taxon>Bacillota</taxon>
        <taxon>Clostridia</taxon>
        <taxon>Lachnospirales</taxon>
        <taxon>Lachnospiraceae</taxon>
        <taxon>Diplocloster</taxon>
    </lineage>
</organism>
<protein>
    <submittedName>
        <fullName evidence="1">Uncharacterized protein</fullName>
    </submittedName>
</protein>
<accession>A0ABS6KE81</accession>
<gene>
    <name evidence="1" type="ORF">KTH90_22670</name>
</gene>
<dbReference type="RefSeq" id="WP_158352266.1">
    <property type="nucleotide sequence ID" value="NZ_JAHQCX010000024.1"/>
</dbReference>